<protein>
    <recommendedName>
        <fullName evidence="4">Smr domain-containing protein</fullName>
    </recommendedName>
</protein>
<sequence length="687" mass="77222">MVREENPTTLQNILLNGLLGLSPHLNLKTHPFAPSLQHLLSVMEMAKGREGRNIVMFPFMAQGHLIPFMALARLLAQRKGYTITFANTPLNICKLRSSLPSETNIRLVEIPFCSIDCGLPPDAENTDTLSYKFLIRLLEGVEDLQSPFKKLLVDITEHDGCAPVCIISDMFLGWTVKVANELGIFHSVFIAGVGYRMAIYFSISLNMLEFQTDDEKFSLPDFPPASKIQQSQLGNDFFQPESTGEWRTIFSVITSPQLLKAMIGSLQLSPPLSCNLRRRCRQQPPLLLMQCTLTKQGHRFLTSLATTAGDSSAANRLIRKFIASSPKSLYSRIAEASWFNWNPKLVAELIALLEKQGRIDEAQTLIVETLSKLGSRERDLACFYCNLIDSHSKHKSNQGVLDCFARLNQLLSNSSSVYVRRRAYESMIKSLCELDKPCEAESLLEKMRIEGLAVSVFEFRSVVYGYGRLGLFKDMRRILGQMEDEGFAIDTVCSNMVLSSYGAHKEGFEMVLWLRRMKEMGIPFSLRTYNSVLNSCLTIMEILTGSESFPLSMEELKQILNGDETLLVQELIESSVLVEAMEWSSSEGKLDLHGMHLGSAYLIMLQWMEELRWRFSGGKYVIPAEITVVCGAGKHSSVRGESPVKGMVREIMARTGSPMRIDRKNIGCFVAKGKVVKNWLCSFPPLH</sequence>
<name>A0AAP0S3P2_LIQFO</name>
<dbReference type="InterPro" id="IPR036063">
    <property type="entry name" value="Smr_dom_sf"/>
</dbReference>
<accession>A0AAP0S3P2</accession>
<dbReference type="Proteomes" id="UP001415857">
    <property type="component" value="Unassembled WGS sequence"/>
</dbReference>
<dbReference type="InterPro" id="IPR002625">
    <property type="entry name" value="Smr_dom"/>
</dbReference>
<dbReference type="AlphaFoldDB" id="A0AAP0S3P2"/>
<dbReference type="SMART" id="SM00463">
    <property type="entry name" value="SMR"/>
    <property type="match status" value="1"/>
</dbReference>
<keyword evidence="6" id="KW-1185">Reference proteome</keyword>
<reference evidence="5 6" key="1">
    <citation type="journal article" date="2024" name="Plant J.">
        <title>Genome sequences and population genomics reveal climatic adaptation and genomic divergence between two closely related sweetgum species.</title>
        <authorList>
            <person name="Xu W.Q."/>
            <person name="Ren C.Q."/>
            <person name="Zhang X.Y."/>
            <person name="Comes H.P."/>
            <person name="Liu X.H."/>
            <person name="Li Y.G."/>
            <person name="Kettle C.J."/>
            <person name="Jalonen R."/>
            <person name="Gaisberger H."/>
            <person name="Ma Y.Z."/>
            <person name="Qiu Y.X."/>
        </authorList>
    </citation>
    <scope>NUCLEOTIDE SEQUENCE [LARGE SCALE GENOMIC DNA]</scope>
    <source>
        <strain evidence="5">Hangzhou</strain>
    </source>
</reference>
<evidence type="ECO:0000259" key="4">
    <source>
        <dbReference type="PROSITE" id="PS50828"/>
    </source>
</evidence>
<comment type="similarity">
    <text evidence="1">Belongs to the PPR family. P subfamily.</text>
</comment>
<dbReference type="PANTHER" id="PTHR47447:SF15">
    <property type="entry name" value="OS02G0120000 PROTEIN"/>
    <property type="match status" value="1"/>
</dbReference>
<dbReference type="InterPro" id="IPR011990">
    <property type="entry name" value="TPR-like_helical_dom_sf"/>
</dbReference>
<dbReference type="Pfam" id="PF01535">
    <property type="entry name" value="PPR"/>
    <property type="match status" value="3"/>
</dbReference>
<organism evidence="5 6">
    <name type="scientific">Liquidambar formosana</name>
    <name type="common">Formosan gum</name>
    <dbReference type="NCBI Taxonomy" id="63359"/>
    <lineage>
        <taxon>Eukaryota</taxon>
        <taxon>Viridiplantae</taxon>
        <taxon>Streptophyta</taxon>
        <taxon>Embryophyta</taxon>
        <taxon>Tracheophyta</taxon>
        <taxon>Spermatophyta</taxon>
        <taxon>Magnoliopsida</taxon>
        <taxon>eudicotyledons</taxon>
        <taxon>Gunneridae</taxon>
        <taxon>Pentapetalae</taxon>
        <taxon>Saxifragales</taxon>
        <taxon>Altingiaceae</taxon>
        <taxon>Liquidambar</taxon>
    </lineage>
</organism>
<dbReference type="Gene3D" id="1.25.40.10">
    <property type="entry name" value="Tetratricopeptide repeat domain"/>
    <property type="match status" value="1"/>
</dbReference>
<dbReference type="SUPFAM" id="SSF53756">
    <property type="entry name" value="UDP-Glycosyltransferase/glycogen phosphorylase"/>
    <property type="match status" value="1"/>
</dbReference>
<dbReference type="NCBIfam" id="TIGR00756">
    <property type="entry name" value="PPR"/>
    <property type="match status" value="1"/>
</dbReference>
<dbReference type="Gene3D" id="3.40.50.2000">
    <property type="entry name" value="Glycogen Phosphorylase B"/>
    <property type="match status" value="1"/>
</dbReference>
<evidence type="ECO:0000313" key="5">
    <source>
        <dbReference type="EMBL" id="KAK9287041.1"/>
    </source>
</evidence>
<proteinExistence type="inferred from homology"/>
<comment type="caution">
    <text evidence="5">The sequence shown here is derived from an EMBL/GenBank/DDBJ whole genome shotgun (WGS) entry which is preliminary data.</text>
</comment>
<evidence type="ECO:0000256" key="1">
    <source>
        <dbReference type="ARBA" id="ARBA00007626"/>
    </source>
</evidence>
<evidence type="ECO:0000256" key="2">
    <source>
        <dbReference type="ARBA" id="ARBA00022737"/>
    </source>
</evidence>
<keyword evidence="2" id="KW-0677">Repeat</keyword>
<dbReference type="PROSITE" id="PS51375">
    <property type="entry name" value="PPR"/>
    <property type="match status" value="2"/>
</dbReference>
<feature type="domain" description="Smr" evidence="4">
    <location>
        <begin position="590"/>
        <end position="674"/>
    </location>
</feature>
<dbReference type="EMBL" id="JBBPBK010000004">
    <property type="protein sequence ID" value="KAK9287041.1"/>
    <property type="molecule type" value="Genomic_DNA"/>
</dbReference>
<evidence type="ECO:0000256" key="3">
    <source>
        <dbReference type="PROSITE-ProRule" id="PRU00708"/>
    </source>
</evidence>
<gene>
    <name evidence="5" type="ORF">L1049_015449</name>
</gene>
<dbReference type="PROSITE" id="PS50828">
    <property type="entry name" value="SMR"/>
    <property type="match status" value="1"/>
</dbReference>
<evidence type="ECO:0000313" key="6">
    <source>
        <dbReference type="Proteomes" id="UP001415857"/>
    </source>
</evidence>
<dbReference type="InterPro" id="IPR002885">
    <property type="entry name" value="PPR_rpt"/>
</dbReference>
<dbReference type="PANTHER" id="PTHR47447">
    <property type="entry name" value="OS03G0856100 PROTEIN"/>
    <property type="match status" value="1"/>
</dbReference>
<feature type="repeat" description="PPR" evidence="3">
    <location>
        <begin position="455"/>
        <end position="489"/>
    </location>
</feature>
<feature type="repeat" description="PPR" evidence="3">
    <location>
        <begin position="420"/>
        <end position="454"/>
    </location>
</feature>
<dbReference type="Gene3D" id="3.30.1370.110">
    <property type="match status" value="1"/>
</dbReference>
<dbReference type="SUPFAM" id="SSF160443">
    <property type="entry name" value="SMR domain-like"/>
    <property type="match status" value="1"/>
</dbReference>